<reference evidence="1 2" key="1">
    <citation type="submission" date="2014-04" db="EMBL/GenBank/DDBJ databases">
        <authorList>
            <consortium name="DOE Joint Genome Institute"/>
            <person name="Kuo A."/>
            <person name="Kohler A."/>
            <person name="Costa M.D."/>
            <person name="Nagy L.G."/>
            <person name="Floudas D."/>
            <person name="Copeland A."/>
            <person name="Barry K.W."/>
            <person name="Cichocki N."/>
            <person name="Veneault-Fourrey C."/>
            <person name="LaButti K."/>
            <person name="Lindquist E.A."/>
            <person name="Lipzen A."/>
            <person name="Lundell T."/>
            <person name="Morin E."/>
            <person name="Murat C."/>
            <person name="Sun H."/>
            <person name="Tunlid A."/>
            <person name="Henrissat B."/>
            <person name="Grigoriev I.V."/>
            <person name="Hibbett D.S."/>
            <person name="Martin F."/>
            <person name="Nordberg H.P."/>
            <person name="Cantor M.N."/>
            <person name="Hua S.X."/>
        </authorList>
    </citation>
    <scope>NUCLEOTIDE SEQUENCE [LARGE SCALE GENOMIC DNA]</scope>
    <source>
        <strain evidence="1 2">Marx 270</strain>
    </source>
</reference>
<evidence type="ECO:0000313" key="2">
    <source>
        <dbReference type="Proteomes" id="UP000054217"/>
    </source>
</evidence>
<gene>
    <name evidence="1" type="ORF">M404DRAFT_999373</name>
</gene>
<evidence type="ECO:0008006" key="3">
    <source>
        <dbReference type="Google" id="ProtNLM"/>
    </source>
</evidence>
<dbReference type="HOGENOM" id="CLU_1797216_0_0_1"/>
<organism evidence="1 2">
    <name type="scientific">Pisolithus tinctorius Marx 270</name>
    <dbReference type="NCBI Taxonomy" id="870435"/>
    <lineage>
        <taxon>Eukaryota</taxon>
        <taxon>Fungi</taxon>
        <taxon>Dikarya</taxon>
        <taxon>Basidiomycota</taxon>
        <taxon>Agaricomycotina</taxon>
        <taxon>Agaricomycetes</taxon>
        <taxon>Agaricomycetidae</taxon>
        <taxon>Boletales</taxon>
        <taxon>Sclerodermatineae</taxon>
        <taxon>Pisolithaceae</taxon>
        <taxon>Pisolithus</taxon>
    </lineage>
</organism>
<dbReference type="InParanoid" id="A0A0C3PE89"/>
<protein>
    <recommendedName>
        <fullName evidence="3">BHLH domain-containing protein</fullName>
    </recommendedName>
</protein>
<sequence length="142" mass="16221">MPSKKEMQQAYRSKETQGFQDLHCALQTVDPHSPIQRDVARYQLLSMAAKRLRELAHEKQVLSQELSLRRQSQSPRPPHMYAPNELLCSPDQVFPLGTTSVDSVYDDGYVPYTPEMRTVTFNTNTNVHPAYYGAPYYTGGRV</sequence>
<dbReference type="Proteomes" id="UP000054217">
    <property type="component" value="Unassembled WGS sequence"/>
</dbReference>
<dbReference type="AlphaFoldDB" id="A0A0C3PE89"/>
<name>A0A0C3PE89_PISTI</name>
<keyword evidence="2" id="KW-1185">Reference proteome</keyword>
<evidence type="ECO:0000313" key="1">
    <source>
        <dbReference type="EMBL" id="KIO06154.1"/>
    </source>
</evidence>
<dbReference type="EMBL" id="KN831964">
    <property type="protein sequence ID" value="KIO06154.1"/>
    <property type="molecule type" value="Genomic_DNA"/>
</dbReference>
<proteinExistence type="predicted"/>
<reference evidence="2" key="2">
    <citation type="submission" date="2015-01" db="EMBL/GenBank/DDBJ databases">
        <title>Evolutionary Origins and Diversification of the Mycorrhizal Mutualists.</title>
        <authorList>
            <consortium name="DOE Joint Genome Institute"/>
            <consortium name="Mycorrhizal Genomics Consortium"/>
            <person name="Kohler A."/>
            <person name="Kuo A."/>
            <person name="Nagy L.G."/>
            <person name="Floudas D."/>
            <person name="Copeland A."/>
            <person name="Barry K.W."/>
            <person name="Cichocki N."/>
            <person name="Veneault-Fourrey C."/>
            <person name="LaButti K."/>
            <person name="Lindquist E.A."/>
            <person name="Lipzen A."/>
            <person name="Lundell T."/>
            <person name="Morin E."/>
            <person name="Murat C."/>
            <person name="Riley R."/>
            <person name="Ohm R."/>
            <person name="Sun H."/>
            <person name="Tunlid A."/>
            <person name="Henrissat B."/>
            <person name="Grigoriev I.V."/>
            <person name="Hibbett D.S."/>
            <person name="Martin F."/>
        </authorList>
    </citation>
    <scope>NUCLEOTIDE SEQUENCE [LARGE SCALE GENOMIC DNA]</scope>
    <source>
        <strain evidence="2">Marx 270</strain>
    </source>
</reference>
<accession>A0A0C3PE89</accession>
<dbReference type="OrthoDB" id="2656247at2759"/>